<name>A0A133PTQ8_9BACT</name>
<evidence type="ECO:0000313" key="2">
    <source>
        <dbReference type="EMBL" id="KXA32454.1"/>
    </source>
</evidence>
<accession>A0A133PTQ8</accession>
<sequence length="47" mass="5517">MYLRRLQLASLFFILYTLSINIFTLYIHRNIQVSNCMFMAAKGLTVS</sequence>
<dbReference type="Proteomes" id="UP000070533">
    <property type="component" value="Unassembled WGS sequence"/>
</dbReference>
<dbReference type="AlphaFoldDB" id="A0A133PTQ8"/>
<protein>
    <submittedName>
        <fullName evidence="2">Uncharacterized protein</fullName>
    </submittedName>
</protein>
<gene>
    <name evidence="2" type="ORF">HMPREF3226_02695</name>
</gene>
<evidence type="ECO:0000256" key="1">
    <source>
        <dbReference type="SAM" id="Phobius"/>
    </source>
</evidence>
<feature type="transmembrane region" description="Helical" evidence="1">
    <location>
        <begin position="6"/>
        <end position="27"/>
    </location>
</feature>
<dbReference type="EMBL" id="LRQG01000256">
    <property type="protein sequence ID" value="KXA32454.1"/>
    <property type="molecule type" value="Genomic_DNA"/>
</dbReference>
<keyword evidence="1" id="KW-0472">Membrane</keyword>
<organism evidence="2 3">
    <name type="scientific">Prevotella corporis</name>
    <dbReference type="NCBI Taxonomy" id="28128"/>
    <lineage>
        <taxon>Bacteria</taxon>
        <taxon>Pseudomonadati</taxon>
        <taxon>Bacteroidota</taxon>
        <taxon>Bacteroidia</taxon>
        <taxon>Bacteroidales</taxon>
        <taxon>Prevotellaceae</taxon>
        <taxon>Prevotella</taxon>
    </lineage>
</organism>
<proteinExistence type="predicted"/>
<reference evidence="3" key="1">
    <citation type="submission" date="2016-01" db="EMBL/GenBank/DDBJ databases">
        <authorList>
            <person name="Mitreva M."/>
            <person name="Pepin K.H."/>
            <person name="Mihindukulasuriya K.A."/>
            <person name="Fulton R."/>
            <person name="Fronick C."/>
            <person name="O'Laughlin M."/>
            <person name="Miner T."/>
            <person name="Herter B."/>
            <person name="Rosa B.A."/>
            <person name="Cordes M."/>
            <person name="Tomlinson C."/>
            <person name="Wollam A."/>
            <person name="Palsikar V.B."/>
            <person name="Mardis E.R."/>
            <person name="Wilson R.K."/>
        </authorList>
    </citation>
    <scope>NUCLEOTIDE SEQUENCE [LARGE SCALE GENOMIC DNA]</scope>
    <source>
        <strain evidence="3">MJR7716</strain>
    </source>
</reference>
<keyword evidence="3" id="KW-1185">Reference proteome</keyword>
<evidence type="ECO:0000313" key="3">
    <source>
        <dbReference type="Proteomes" id="UP000070533"/>
    </source>
</evidence>
<keyword evidence="1" id="KW-1133">Transmembrane helix</keyword>
<comment type="caution">
    <text evidence="2">The sequence shown here is derived from an EMBL/GenBank/DDBJ whole genome shotgun (WGS) entry which is preliminary data.</text>
</comment>
<keyword evidence="1" id="KW-0812">Transmembrane</keyword>